<name>A0AAD3DM70_9CHLO</name>
<sequence length="145" mass="15702">LKARGVPELFQLAARAVMSSLSGEDLQAALHRVCPRTGLPLVVPCVLEQMYGEVRRGPLVLRDFLAHVCLSDREVEAGGGGGAAGAAAKATRRPAVTISTIHAAKGLEWPVVFVARWNEGYLPTVARLEKEVQERLERLPAQERV</sequence>
<feature type="domain" description="UvrD-like helicase C-terminal" evidence="5">
    <location>
        <begin position="93"/>
        <end position="134"/>
    </location>
</feature>
<dbReference type="GO" id="GO:0005524">
    <property type="term" value="F:ATP binding"/>
    <property type="evidence" value="ECO:0007669"/>
    <property type="project" value="UniProtKB-KW"/>
</dbReference>
<comment type="caution">
    <text evidence="6">The sequence shown here is derived from an EMBL/GenBank/DDBJ whole genome shotgun (WGS) entry which is preliminary data.</text>
</comment>
<evidence type="ECO:0000256" key="4">
    <source>
        <dbReference type="ARBA" id="ARBA00022840"/>
    </source>
</evidence>
<keyword evidence="4" id="KW-0067">ATP-binding</keyword>
<keyword evidence="1" id="KW-0547">Nucleotide-binding</keyword>
<dbReference type="GO" id="GO:0016787">
    <property type="term" value="F:hydrolase activity"/>
    <property type="evidence" value="ECO:0007669"/>
    <property type="project" value="UniProtKB-KW"/>
</dbReference>
<keyword evidence="7" id="KW-1185">Reference proteome</keyword>
<feature type="non-terminal residue" evidence="6">
    <location>
        <position position="145"/>
    </location>
</feature>
<dbReference type="InterPro" id="IPR014017">
    <property type="entry name" value="DNA_helicase_UvrD-like_C"/>
</dbReference>
<dbReference type="InterPro" id="IPR027417">
    <property type="entry name" value="P-loop_NTPase"/>
</dbReference>
<dbReference type="EMBL" id="BMAR01000007">
    <property type="protein sequence ID" value="GFR44158.1"/>
    <property type="molecule type" value="Genomic_DNA"/>
</dbReference>
<dbReference type="GO" id="GO:0043138">
    <property type="term" value="F:3'-5' DNA helicase activity"/>
    <property type="evidence" value="ECO:0007669"/>
    <property type="project" value="TreeGrafter"/>
</dbReference>
<dbReference type="GO" id="GO:0000725">
    <property type="term" value="P:recombinational repair"/>
    <property type="evidence" value="ECO:0007669"/>
    <property type="project" value="TreeGrafter"/>
</dbReference>
<accession>A0AAD3DM70</accession>
<evidence type="ECO:0000313" key="7">
    <source>
        <dbReference type="Proteomes" id="UP001054857"/>
    </source>
</evidence>
<dbReference type="Pfam" id="PF13361">
    <property type="entry name" value="UvrD_C"/>
    <property type="match status" value="1"/>
</dbReference>
<evidence type="ECO:0000313" key="6">
    <source>
        <dbReference type="EMBL" id="GFR44158.1"/>
    </source>
</evidence>
<reference evidence="6 7" key="1">
    <citation type="journal article" date="2021" name="Sci. Rep.">
        <title>Genome sequencing of the multicellular alga Astrephomene provides insights into convergent evolution of germ-soma differentiation.</title>
        <authorList>
            <person name="Yamashita S."/>
            <person name="Yamamoto K."/>
            <person name="Matsuzaki R."/>
            <person name="Suzuki S."/>
            <person name="Yamaguchi H."/>
            <person name="Hirooka S."/>
            <person name="Minakuchi Y."/>
            <person name="Miyagishima S."/>
            <person name="Kawachi M."/>
            <person name="Toyoda A."/>
            <person name="Nozaki H."/>
        </authorList>
    </citation>
    <scope>NUCLEOTIDE SEQUENCE [LARGE SCALE GENOMIC DNA]</scope>
    <source>
        <strain evidence="6 7">NIES-4017</strain>
    </source>
</reference>
<proteinExistence type="predicted"/>
<dbReference type="PANTHER" id="PTHR11070:SF2">
    <property type="entry name" value="ATP-DEPENDENT DNA HELICASE SRS2"/>
    <property type="match status" value="1"/>
</dbReference>
<organism evidence="6 7">
    <name type="scientific">Astrephomene gubernaculifera</name>
    <dbReference type="NCBI Taxonomy" id="47775"/>
    <lineage>
        <taxon>Eukaryota</taxon>
        <taxon>Viridiplantae</taxon>
        <taxon>Chlorophyta</taxon>
        <taxon>core chlorophytes</taxon>
        <taxon>Chlorophyceae</taxon>
        <taxon>CS clade</taxon>
        <taxon>Chlamydomonadales</taxon>
        <taxon>Astrephomenaceae</taxon>
        <taxon>Astrephomene</taxon>
    </lineage>
</organism>
<evidence type="ECO:0000256" key="1">
    <source>
        <dbReference type="ARBA" id="ARBA00022741"/>
    </source>
</evidence>
<dbReference type="GO" id="GO:0005634">
    <property type="term" value="C:nucleus"/>
    <property type="evidence" value="ECO:0007669"/>
    <property type="project" value="TreeGrafter"/>
</dbReference>
<evidence type="ECO:0000256" key="2">
    <source>
        <dbReference type="ARBA" id="ARBA00022801"/>
    </source>
</evidence>
<dbReference type="Proteomes" id="UP001054857">
    <property type="component" value="Unassembled WGS sequence"/>
</dbReference>
<evidence type="ECO:0000259" key="5">
    <source>
        <dbReference type="Pfam" id="PF13361"/>
    </source>
</evidence>
<dbReference type="SUPFAM" id="SSF52540">
    <property type="entry name" value="P-loop containing nucleoside triphosphate hydrolases"/>
    <property type="match status" value="1"/>
</dbReference>
<dbReference type="Gene3D" id="3.40.50.300">
    <property type="entry name" value="P-loop containing nucleotide triphosphate hydrolases"/>
    <property type="match status" value="1"/>
</dbReference>
<feature type="non-terminal residue" evidence="6">
    <location>
        <position position="1"/>
    </location>
</feature>
<keyword evidence="2" id="KW-0378">Hydrolase</keyword>
<dbReference type="GO" id="GO:0003677">
    <property type="term" value="F:DNA binding"/>
    <property type="evidence" value="ECO:0007669"/>
    <property type="project" value="InterPro"/>
</dbReference>
<dbReference type="InterPro" id="IPR000212">
    <property type="entry name" value="DNA_helicase_UvrD/REP"/>
</dbReference>
<dbReference type="PANTHER" id="PTHR11070">
    <property type="entry name" value="UVRD / RECB / PCRA DNA HELICASE FAMILY MEMBER"/>
    <property type="match status" value="1"/>
</dbReference>
<gene>
    <name evidence="6" type="ORF">Agub_g5327</name>
</gene>
<dbReference type="AlphaFoldDB" id="A0AAD3DM70"/>
<evidence type="ECO:0000256" key="3">
    <source>
        <dbReference type="ARBA" id="ARBA00022806"/>
    </source>
</evidence>
<protein>
    <recommendedName>
        <fullName evidence="5">UvrD-like helicase C-terminal domain-containing protein</fullName>
    </recommendedName>
</protein>
<keyword evidence="3" id="KW-0347">Helicase</keyword>